<reference evidence="9" key="1">
    <citation type="journal article" date="2020" name="mSystems">
        <title>Genome- and Community-Level Interaction Insights into Carbon Utilization and Element Cycling Functions of Hydrothermarchaeota in Hydrothermal Sediment.</title>
        <authorList>
            <person name="Zhou Z."/>
            <person name="Liu Y."/>
            <person name="Xu W."/>
            <person name="Pan J."/>
            <person name="Luo Z.H."/>
            <person name="Li M."/>
        </authorList>
    </citation>
    <scope>NUCLEOTIDE SEQUENCE [LARGE SCALE GENOMIC DNA]</scope>
    <source>
        <strain evidence="9">HyVt-460</strain>
    </source>
</reference>
<dbReference type="PROSITE" id="PS50112">
    <property type="entry name" value="PAS"/>
    <property type="match status" value="1"/>
</dbReference>
<feature type="non-terminal residue" evidence="9">
    <location>
        <position position="900"/>
    </location>
</feature>
<dbReference type="InterPro" id="IPR005467">
    <property type="entry name" value="His_kinase_dom"/>
</dbReference>
<dbReference type="SUPFAM" id="SSF55785">
    <property type="entry name" value="PYP-like sensor domain (PAS domain)"/>
    <property type="match status" value="2"/>
</dbReference>
<dbReference type="InterPro" id="IPR013767">
    <property type="entry name" value="PAS_fold"/>
</dbReference>
<keyword evidence="3" id="KW-0597">Phosphoprotein</keyword>
<dbReference type="InterPro" id="IPR004358">
    <property type="entry name" value="Sig_transdc_His_kin-like_C"/>
</dbReference>
<dbReference type="PROSITE" id="PS50113">
    <property type="entry name" value="PAC"/>
    <property type="match status" value="1"/>
</dbReference>
<dbReference type="EMBL" id="DRLI01000032">
    <property type="protein sequence ID" value="HHM01504.1"/>
    <property type="molecule type" value="Genomic_DNA"/>
</dbReference>
<feature type="domain" description="PAS" evidence="7">
    <location>
        <begin position="396"/>
        <end position="454"/>
    </location>
</feature>
<dbReference type="InterPro" id="IPR000014">
    <property type="entry name" value="PAS"/>
</dbReference>
<gene>
    <name evidence="9" type="ORF">ENJ15_00715</name>
</gene>
<feature type="domain" description="PAC" evidence="8">
    <location>
        <begin position="469"/>
        <end position="521"/>
    </location>
</feature>
<dbReference type="Proteomes" id="UP000885771">
    <property type="component" value="Unassembled WGS sequence"/>
</dbReference>
<proteinExistence type="predicted"/>
<dbReference type="PROSITE" id="PS50109">
    <property type="entry name" value="HIS_KIN"/>
    <property type="match status" value="1"/>
</dbReference>
<comment type="catalytic activity">
    <reaction evidence="1">
        <text>ATP + protein L-histidine = ADP + protein N-phospho-L-histidine.</text>
        <dbReference type="EC" id="2.7.13.3"/>
    </reaction>
</comment>
<accession>A0A7V5VE34</accession>
<evidence type="ECO:0000259" key="8">
    <source>
        <dbReference type="PROSITE" id="PS50113"/>
    </source>
</evidence>
<dbReference type="SMART" id="SM00091">
    <property type="entry name" value="PAS"/>
    <property type="match status" value="3"/>
</dbReference>
<dbReference type="PRINTS" id="PR00344">
    <property type="entry name" value="BCTRLSENSOR"/>
</dbReference>
<evidence type="ECO:0000256" key="5">
    <source>
        <dbReference type="ARBA" id="ARBA00022777"/>
    </source>
</evidence>
<feature type="non-terminal residue" evidence="9">
    <location>
        <position position="1"/>
    </location>
</feature>
<dbReference type="PANTHER" id="PTHR43304">
    <property type="entry name" value="PHYTOCHROME-LIKE PROTEIN CPH1"/>
    <property type="match status" value="1"/>
</dbReference>
<dbReference type="EC" id="2.7.13.3" evidence="2"/>
<dbReference type="InterPro" id="IPR001610">
    <property type="entry name" value="PAC"/>
</dbReference>
<dbReference type="InterPro" id="IPR035965">
    <property type="entry name" value="PAS-like_dom_sf"/>
</dbReference>
<dbReference type="SUPFAM" id="SSF55874">
    <property type="entry name" value="ATPase domain of HSP90 chaperone/DNA topoisomerase II/histidine kinase"/>
    <property type="match status" value="1"/>
</dbReference>
<dbReference type="PANTHER" id="PTHR43304:SF1">
    <property type="entry name" value="PAC DOMAIN-CONTAINING PROTEIN"/>
    <property type="match status" value="1"/>
</dbReference>
<dbReference type="InterPro" id="IPR036890">
    <property type="entry name" value="HATPase_C_sf"/>
</dbReference>
<evidence type="ECO:0000259" key="7">
    <source>
        <dbReference type="PROSITE" id="PS50112"/>
    </source>
</evidence>
<evidence type="ECO:0000256" key="4">
    <source>
        <dbReference type="ARBA" id="ARBA00022679"/>
    </source>
</evidence>
<evidence type="ECO:0000313" key="9">
    <source>
        <dbReference type="EMBL" id="HHM01504.1"/>
    </source>
</evidence>
<dbReference type="InterPro" id="IPR000700">
    <property type="entry name" value="PAS-assoc_C"/>
</dbReference>
<dbReference type="NCBIfam" id="TIGR00229">
    <property type="entry name" value="sensory_box"/>
    <property type="match status" value="1"/>
</dbReference>
<sequence length="900" mass="103009">KTLLLFHESVQITFSRSAPHSDQVSFSTFDELPAHIDSRLYNAIIFLKRSIDVESVRYIRLVQENGFNRKIYMLGTPASDHVYRMIVKDEMRDLAEISMFPEVQLNSLIGRSQNPGKHSSKKDVAEVLFRLEHLPALRINRQGMVVRVNEAFIKHFRFNLFNLEGRPLSKLVPEYTVEQILGHFQQPEAVSLYGNCNFFDSDENIIPIRYTSLLVDGDELILTIDDLSRVVRLKRHADRLNQQLVQEHQLFDRLLADAAGISVELMELLQQVFSADRVYRIAVKKEAPNNRLTTSILYPEETVHPLPGPFIPYLLDAYRTNELTILHFSVNNKNHADIAHWAQTAVLIPIKKEKSPFVFLFVYNNHFEPDPFAYGLLRYLKSLLSVMDKSAREEQASDFFHDFMESAREGMYKSTMDGRLVYANPALLEMLGYDDLEELRNLNIAENIYADARDRKKLLDRLRQTGYLDFFETVLKRKSGHNIHVQGSARVYREPGGEKDYLIGILRDISATRALKEELKRNMRLTSDIVDNSSILIAGFSGGRWLIWNNRIEQVLGYRLEAFRDFEHLVNSLATDESNIRFYIDRMWEYLSGGSDEPVEMELRSKRGLPLSISWTVYKSEVDGDEILIFFGVDVTQARVLERRIRETENLRLMSTVSNRIADVFYGYFEDMSQELSTFKSRKEISREQLIEIIHQGLLEGSRIAEKVAKLAGASRPVNEILLKPNLAVEHSIQILKTTMPESIKIDFALDAHGQIRLAENQLTQIMLNLALNAASAMREGGTLFIETKVVDASENDFLKHNVPTGHKYFNLAFRDTGEGMDAQTRKKMFEPFFTTSSGKAVKGLGATYIYFIVKAANGFIDVQSEPGKGTLINIYFPLLSDKAQTKTVKTGQTPTILVV</sequence>
<evidence type="ECO:0000256" key="1">
    <source>
        <dbReference type="ARBA" id="ARBA00000085"/>
    </source>
</evidence>
<dbReference type="GO" id="GO:0004673">
    <property type="term" value="F:protein histidine kinase activity"/>
    <property type="evidence" value="ECO:0007669"/>
    <property type="project" value="UniProtKB-EC"/>
</dbReference>
<keyword evidence="4" id="KW-0808">Transferase</keyword>
<dbReference type="InterPro" id="IPR052162">
    <property type="entry name" value="Sensor_kinase/Photoreceptor"/>
</dbReference>
<dbReference type="InterPro" id="IPR003594">
    <property type="entry name" value="HATPase_dom"/>
</dbReference>
<feature type="domain" description="Histidine kinase" evidence="6">
    <location>
        <begin position="667"/>
        <end position="881"/>
    </location>
</feature>
<protein>
    <recommendedName>
        <fullName evidence="2">histidine kinase</fullName>
        <ecNumber evidence="2">2.7.13.3</ecNumber>
    </recommendedName>
</protein>
<dbReference type="Pfam" id="PF02518">
    <property type="entry name" value="HATPase_c"/>
    <property type="match status" value="1"/>
</dbReference>
<evidence type="ECO:0000256" key="3">
    <source>
        <dbReference type="ARBA" id="ARBA00022553"/>
    </source>
</evidence>
<dbReference type="AlphaFoldDB" id="A0A7V5VE34"/>
<dbReference type="Gene3D" id="3.30.565.10">
    <property type="entry name" value="Histidine kinase-like ATPase, C-terminal domain"/>
    <property type="match status" value="1"/>
</dbReference>
<keyword evidence="5" id="KW-0418">Kinase</keyword>
<name>A0A7V5VE34_CALAY</name>
<dbReference type="SMART" id="SM00086">
    <property type="entry name" value="PAC"/>
    <property type="match status" value="2"/>
</dbReference>
<organism evidence="9">
    <name type="scientific">Caldithrix abyssi</name>
    <dbReference type="NCBI Taxonomy" id="187145"/>
    <lineage>
        <taxon>Bacteria</taxon>
        <taxon>Pseudomonadati</taxon>
        <taxon>Calditrichota</taxon>
        <taxon>Calditrichia</taxon>
        <taxon>Calditrichales</taxon>
        <taxon>Calditrichaceae</taxon>
        <taxon>Caldithrix</taxon>
    </lineage>
</organism>
<evidence type="ECO:0000259" key="6">
    <source>
        <dbReference type="PROSITE" id="PS50109"/>
    </source>
</evidence>
<dbReference type="Gene3D" id="3.30.450.20">
    <property type="entry name" value="PAS domain"/>
    <property type="match status" value="2"/>
</dbReference>
<dbReference type="SMART" id="SM00387">
    <property type="entry name" value="HATPase_c"/>
    <property type="match status" value="1"/>
</dbReference>
<comment type="caution">
    <text evidence="9">The sequence shown here is derived from an EMBL/GenBank/DDBJ whole genome shotgun (WGS) entry which is preliminary data.</text>
</comment>
<dbReference type="CDD" id="cd00130">
    <property type="entry name" value="PAS"/>
    <property type="match status" value="1"/>
</dbReference>
<dbReference type="Pfam" id="PF00989">
    <property type="entry name" value="PAS"/>
    <property type="match status" value="1"/>
</dbReference>
<evidence type="ECO:0000256" key="2">
    <source>
        <dbReference type="ARBA" id="ARBA00012438"/>
    </source>
</evidence>